<dbReference type="Gene3D" id="3.40.50.12780">
    <property type="entry name" value="N-terminal domain of ligase-like"/>
    <property type="match status" value="1"/>
</dbReference>
<dbReference type="HOGENOM" id="CLU_000022_23_7_11"/>
<dbReference type="SUPFAM" id="SSF56801">
    <property type="entry name" value="Acetyl-CoA synthetase-like"/>
    <property type="match status" value="1"/>
</dbReference>
<dbReference type="RefSeq" id="WP_013423778.1">
    <property type="nucleotide sequence ID" value="NC_014666.1"/>
</dbReference>
<dbReference type="InterPro" id="IPR045851">
    <property type="entry name" value="AMP-bd_C_sf"/>
</dbReference>
<gene>
    <name evidence="3" type="ordered locus">FraEuI1c_2627</name>
</gene>
<proteinExistence type="inferred from homology"/>
<evidence type="ECO:0000259" key="2">
    <source>
        <dbReference type="Pfam" id="PF00501"/>
    </source>
</evidence>
<dbReference type="eggNOG" id="COG0318">
    <property type="taxonomic scope" value="Bacteria"/>
</dbReference>
<dbReference type="InterPro" id="IPR042099">
    <property type="entry name" value="ANL_N_sf"/>
</dbReference>
<dbReference type="GO" id="GO:0006633">
    <property type="term" value="P:fatty acid biosynthetic process"/>
    <property type="evidence" value="ECO:0007669"/>
    <property type="project" value="TreeGrafter"/>
</dbReference>
<dbReference type="EMBL" id="CP002299">
    <property type="protein sequence ID" value="ADP80660.1"/>
    <property type="molecule type" value="Genomic_DNA"/>
</dbReference>
<dbReference type="InterPro" id="IPR000873">
    <property type="entry name" value="AMP-dep_synth/lig_dom"/>
</dbReference>
<dbReference type="InParanoid" id="E3J562"/>
<dbReference type="PANTHER" id="PTHR22754:SF32">
    <property type="entry name" value="DISCO-INTERACTING PROTEIN 2"/>
    <property type="match status" value="1"/>
</dbReference>
<dbReference type="OrthoDB" id="3671040at2"/>
<dbReference type="PANTHER" id="PTHR22754">
    <property type="entry name" value="DISCO-INTERACTING PROTEIN 2 DIP2 -RELATED"/>
    <property type="match status" value="1"/>
</dbReference>
<dbReference type="KEGG" id="fri:FraEuI1c_2627"/>
<dbReference type="Proteomes" id="UP000002484">
    <property type="component" value="Chromosome"/>
</dbReference>
<keyword evidence="4" id="KW-1185">Reference proteome</keyword>
<evidence type="ECO:0000313" key="4">
    <source>
        <dbReference type="Proteomes" id="UP000002484"/>
    </source>
</evidence>
<accession>E3J562</accession>
<evidence type="ECO:0000313" key="3">
    <source>
        <dbReference type="EMBL" id="ADP80660.1"/>
    </source>
</evidence>
<keyword evidence="3" id="KW-0436">Ligase</keyword>
<dbReference type="Gene3D" id="3.30.300.30">
    <property type="match status" value="1"/>
</dbReference>
<feature type="domain" description="AMP-dependent synthetase/ligase" evidence="2">
    <location>
        <begin position="26"/>
        <end position="412"/>
    </location>
</feature>
<dbReference type="Pfam" id="PF00501">
    <property type="entry name" value="AMP-binding"/>
    <property type="match status" value="1"/>
</dbReference>
<dbReference type="STRING" id="298654.FraEuI1c_2627"/>
<dbReference type="AlphaFoldDB" id="E3J562"/>
<dbReference type="GO" id="GO:0016874">
    <property type="term" value="F:ligase activity"/>
    <property type="evidence" value="ECO:0007669"/>
    <property type="project" value="UniProtKB-KW"/>
</dbReference>
<protein>
    <submittedName>
        <fullName evidence="3">AMP-dependent synthetase and ligase</fullName>
    </submittedName>
</protein>
<dbReference type="GO" id="GO:0005886">
    <property type="term" value="C:plasma membrane"/>
    <property type="evidence" value="ECO:0007669"/>
    <property type="project" value="TreeGrafter"/>
</dbReference>
<reference evidence="3 4" key="1">
    <citation type="submission" date="2010-10" db="EMBL/GenBank/DDBJ databases">
        <title>Complete sequence of Frankia sp. EuI1c.</title>
        <authorList>
            <consortium name="US DOE Joint Genome Institute"/>
            <person name="Lucas S."/>
            <person name="Copeland A."/>
            <person name="Lapidus A."/>
            <person name="Cheng J.-F."/>
            <person name="Bruce D."/>
            <person name="Goodwin L."/>
            <person name="Pitluck S."/>
            <person name="Chertkov O."/>
            <person name="Detter J.C."/>
            <person name="Han C."/>
            <person name="Tapia R."/>
            <person name="Land M."/>
            <person name="Hauser L."/>
            <person name="Jeffries C."/>
            <person name="Kyrpides N."/>
            <person name="Ivanova N."/>
            <person name="Mikhailova N."/>
            <person name="Beauchemin N."/>
            <person name="Sen A."/>
            <person name="Sur S.A."/>
            <person name="Gtari M."/>
            <person name="Wall L."/>
            <person name="Tisa L."/>
            <person name="Woyke T."/>
        </authorList>
    </citation>
    <scope>NUCLEOTIDE SEQUENCE [LARGE SCALE GENOMIC DNA]</scope>
    <source>
        <strain evidence="4">DSM 45817 / CECT 9037 / EuI1c</strain>
    </source>
</reference>
<organism evidence="3 4">
    <name type="scientific">Pseudofrankia inefficax (strain DSM 45817 / CECT 9037 / DDB 130130 / EuI1c)</name>
    <name type="common">Frankia inefficax</name>
    <dbReference type="NCBI Taxonomy" id="298654"/>
    <lineage>
        <taxon>Bacteria</taxon>
        <taxon>Bacillati</taxon>
        <taxon>Actinomycetota</taxon>
        <taxon>Actinomycetes</taxon>
        <taxon>Frankiales</taxon>
        <taxon>Frankiaceae</taxon>
        <taxon>Pseudofrankia</taxon>
    </lineage>
</organism>
<dbReference type="GO" id="GO:0070566">
    <property type="term" value="F:adenylyltransferase activity"/>
    <property type="evidence" value="ECO:0007669"/>
    <property type="project" value="TreeGrafter"/>
</dbReference>
<comment type="similarity">
    <text evidence="1">Belongs to the ATP-dependent AMP-binding enzyme family.</text>
</comment>
<evidence type="ECO:0000256" key="1">
    <source>
        <dbReference type="ARBA" id="ARBA00006432"/>
    </source>
</evidence>
<name>E3J562_PSEI1</name>
<sequence>MLTGSAGNLTDALAAVVAADPTCPVSFPSTGRDLTVRELATLSQAVAGALAGRGVEGGERLGVLSRNSPDFLVALFAAVRVGAAACPLPLPTSARDLSGYASRLSGIVAAAGIRRILVDDKLGGVASRLAGVLAGVELIPLGSLTAEGSGAAGAPRLPDVEPDELAVVQFTSGSTAAPKGVRLTHRNVLAGLAAIAEGIDIRPGEDHGALWLPMFHDMGLFGTLAGMFAGIPMTVWNPGAFVKDPARWLREFAARGGTISPAPSFGYETLVEAVPRDEVPKLDLSRWRVALNGAEPIPMAGIESFLEHFAPAGLAPTVMLPVYGMAEATLAVTFPPLGRVPTALWVDRDRLASDGRAVFVAADDQRARGLPALGGPVRGVRVRVVGADGRPVADREIGEVEIAGEPVTAGYLTAPGAPPAPVPDADGWLGTGDLGFQHEGELYVTGRRKEMIIVRGVNFYPEDAESVIRDAPGLHRRRCVAFADTGDGGGELITIVGESALEDPADRARLAADLRAAVSGALGLPDVAVHLVGPDDLPRTSSGKFQRLAARELTREAARLDA</sequence>